<dbReference type="Proteomes" id="UP000039021">
    <property type="component" value="Unassembled WGS sequence"/>
</dbReference>
<gene>
    <name evidence="2" type="ORF">ERS007703_00540</name>
    <name evidence="3" type="ORF">ERS007720_03413</name>
    <name evidence="4" type="ORF">ERS007739_04668</name>
</gene>
<evidence type="ECO:0000313" key="2">
    <source>
        <dbReference type="EMBL" id="COV10617.1"/>
    </source>
</evidence>
<dbReference type="EMBL" id="CSAE01000032">
    <property type="protein sequence ID" value="COV10617.1"/>
    <property type="molecule type" value="Genomic_DNA"/>
</dbReference>
<evidence type="ECO:0000313" key="7">
    <source>
        <dbReference type="Proteomes" id="UP000044938"/>
    </source>
</evidence>
<evidence type="ECO:0000313" key="4">
    <source>
        <dbReference type="EMBL" id="CPA53882.1"/>
    </source>
</evidence>
<organism evidence="2 5">
    <name type="scientific">Mycobacterium tuberculosis</name>
    <dbReference type="NCBI Taxonomy" id="1773"/>
    <lineage>
        <taxon>Bacteria</taxon>
        <taxon>Bacillati</taxon>
        <taxon>Actinomycetota</taxon>
        <taxon>Actinomycetes</taxon>
        <taxon>Mycobacteriales</taxon>
        <taxon>Mycobacteriaceae</taxon>
        <taxon>Mycobacterium</taxon>
        <taxon>Mycobacterium tuberculosis complex</taxon>
    </lineage>
</organism>
<protein>
    <submittedName>
        <fullName evidence="2">Uncharacterized protein</fullName>
    </submittedName>
</protein>
<dbReference type="EMBL" id="CSAJ01000543">
    <property type="protein sequence ID" value="COW85317.1"/>
    <property type="molecule type" value="Genomic_DNA"/>
</dbReference>
<accession>A0A0U0SJX9</accession>
<dbReference type="EMBL" id="CSBK01003060">
    <property type="protein sequence ID" value="CPA53882.1"/>
    <property type="molecule type" value="Genomic_DNA"/>
</dbReference>
<feature type="compositionally biased region" description="Polar residues" evidence="1">
    <location>
        <begin position="70"/>
        <end position="96"/>
    </location>
</feature>
<dbReference type="AlphaFoldDB" id="A0A0U0SJX9"/>
<proteinExistence type="predicted"/>
<evidence type="ECO:0000313" key="6">
    <source>
        <dbReference type="Proteomes" id="UP000039021"/>
    </source>
</evidence>
<reference evidence="5 6" key="3">
    <citation type="submission" date="2015-03" db="EMBL/GenBank/DDBJ databases">
        <authorList>
            <consortium name="Pathogen Informatics"/>
        </authorList>
    </citation>
    <scope>NUCLEOTIDE SEQUENCE [LARGE SCALE GENOMIC DNA]</scope>
    <source>
        <strain evidence="5">K00500041</strain>
        <strain evidence="3 7">M09401471</strain>
        <strain evidence="6">N09902308</strain>
    </source>
</reference>
<feature type="region of interest" description="Disordered" evidence="1">
    <location>
        <begin position="65"/>
        <end position="96"/>
    </location>
</feature>
<name>A0A0U0SJX9_MYCTX</name>
<dbReference type="Proteomes" id="UP000044938">
    <property type="component" value="Unassembled WGS sequence"/>
</dbReference>
<evidence type="ECO:0000313" key="5">
    <source>
        <dbReference type="Proteomes" id="UP000038802"/>
    </source>
</evidence>
<evidence type="ECO:0000256" key="1">
    <source>
        <dbReference type="SAM" id="MobiDB-lite"/>
    </source>
</evidence>
<reference evidence="2" key="2">
    <citation type="submission" date="2015-03" db="EMBL/GenBank/DDBJ databases">
        <authorList>
            <person name="Murphy D."/>
        </authorList>
    </citation>
    <scope>NUCLEOTIDE SEQUENCE [LARGE SCALE GENOMIC DNA]</scope>
    <source>
        <strain evidence="2">K00500041</strain>
    </source>
</reference>
<dbReference type="Proteomes" id="UP000038802">
    <property type="component" value="Unassembled WGS sequence"/>
</dbReference>
<evidence type="ECO:0000313" key="3">
    <source>
        <dbReference type="EMBL" id="COW85317.1"/>
    </source>
</evidence>
<sequence>MSCSTVTVWAQSGSSGTYWDIGSSSVSFPASTSSRIAVAVNCLDTDAMSNTVSVVILAPDARSAMPRTPDQITFPSTPTAAEQPGSSALMAPSSTS</sequence>
<reference evidence="4" key="1">
    <citation type="submission" date="2015-03" db="EMBL/GenBank/DDBJ databases">
        <authorList>
            <consortium name="Pathogen Informatics"/>
            <person name="Murphy D."/>
        </authorList>
    </citation>
    <scope>NUCLEOTIDE SEQUENCE</scope>
    <source>
        <strain evidence="4">N09902308</strain>
    </source>
</reference>